<dbReference type="AlphaFoldDB" id="A0A2R9T1I5"/>
<name>A0A2R9T1I5_9BACL</name>
<proteinExistence type="predicted"/>
<accession>A0A2R9T1I5</accession>
<feature type="transmembrane region" description="Helical" evidence="1">
    <location>
        <begin position="28"/>
        <end position="44"/>
    </location>
</feature>
<comment type="caution">
    <text evidence="2">The sequence shown here is derived from an EMBL/GenBank/DDBJ whole genome shotgun (WGS) entry which is preliminary data.</text>
</comment>
<feature type="transmembrane region" description="Helical" evidence="1">
    <location>
        <begin position="56"/>
        <end position="73"/>
    </location>
</feature>
<sequence length="86" mass="9505">MVTLRIPLFLFALGVSLFLSNFVKESSASNLVYLVILISLIVIFEKTKLSEKKVHILYGVLIGISGLAIEFLSEPGDYLQFLSNGL</sequence>
<keyword evidence="1" id="KW-0812">Transmembrane</keyword>
<reference evidence="2 3" key="1">
    <citation type="journal article" date="2010" name="BMC Genomics">
        <title>Genome sequence of the pattern forming Paenibacillus vortex bacterium reveals potential for thriving in complex environments.</title>
        <authorList>
            <person name="Sirota-Madi A."/>
            <person name="Olender T."/>
            <person name="Helman Y."/>
            <person name="Ingham C."/>
            <person name="Brainis I."/>
            <person name="Roth D."/>
            <person name="Hagi E."/>
            <person name="Brodsky L."/>
            <person name="Leshkowitz D."/>
            <person name="Galatenko V."/>
            <person name="Nikolaev V."/>
            <person name="Mugasimangalam R.C."/>
            <person name="Bransburg-Zabary S."/>
            <person name="Gutnick D.L."/>
            <person name="Lancet D."/>
            <person name="Ben-Jacob E."/>
        </authorList>
    </citation>
    <scope>NUCLEOTIDE SEQUENCE [LARGE SCALE GENOMIC DNA]</scope>
    <source>
        <strain evidence="2 3">V453</strain>
    </source>
</reference>
<keyword evidence="3" id="KW-1185">Reference proteome</keyword>
<keyword evidence="1" id="KW-0472">Membrane</keyword>
<dbReference type="KEGG" id="pvo:PVOR_03815"/>
<evidence type="ECO:0000313" key="2">
    <source>
        <dbReference type="EMBL" id="EFU43446.1"/>
    </source>
</evidence>
<keyword evidence="1" id="KW-1133">Transmembrane helix</keyword>
<evidence type="ECO:0000313" key="3">
    <source>
        <dbReference type="Proteomes" id="UP000003094"/>
    </source>
</evidence>
<evidence type="ECO:0000256" key="1">
    <source>
        <dbReference type="SAM" id="Phobius"/>
    </source>
</evidence>
<gene>
    <name evidence="2" type="ORF">PVOR_03815</name>
</gene>
<organism evidence="2 3">
    <name type="scientific">Paenibacillus vortex V453</name>
    <dbReference type="NCBI Taxonomy" id="715225"/>
    <lineage>
        <taxon>Bacteria</taxon>
        <taxon>Bacillati</taxon>
        <taxon>Bacillota</taxon>
        <taxon>Bacilli</taxon>
        <taxon>Bacillales</taxon>
        <taxon>Paenibacillaceae</taxon>
        <taxon>Paenibacillus</taxon>
    </lineage>
</organism>
<dbReference type="Proteomes" id="UP000003094">
    <property type="component" value="Unassembled WGS sequence"/>
</dbReference>
<protein>
    <submittedName>
        <fullName evidence="2">Uncharacterized protein</fullName>
    </submittedName>
</protein>
<dbReference type="EMBL" id="ADHJ01000006">
    <property type="protein sequence ID" value="EFU43446.1"/>
    <property type="molecule type" value="Genomic_DNA"/>
</dbReference>